<name>A0ABS8MCT9_9FLAO</name>
<organism evidence="1 2">
    <name type="scientific">Flavobacterium piscisymbiosum</name>
    <dbReference type="NCBI Taxonomy" id="2893753"/>
    <lineage>
        <taxon>Bacteria</taxon>
        <taxon>Pseudomonadati</taxon>
        <taxon>Bacteroidota</taxon>
        <taxon>Flavobacteriia</taxon>
        <taxon>Flavobacteriales</taxon>
        <taxon>Flavobacteriaceae</taxon>
        <taxon>Flavobacterium</taxon>
    </lineage>
</organism>
<protein>
    <recommendedName>
        <fullName evidence="3">Antitoxin VbhA domain-containing protein</fullName>
    </recommendedName>
</protein>
<comment type="caution">
    <text evidence="1">The sequence shown here is derived from an EMBL/GenBank/DDBJ whole genome shotgun (WGS) entry which is preliminary data.</text>
</comment>
<sequence>MSLKEESKKDSFDFDAEFAKGLTVEEAKSESIKRIREWWGKDKIAKPGIDRETFDFDKEFKKGLTPEEFKDEMAKRIKMYPWK</sequence>
<proteinExistence type="predicted"/>
<gene>
    <name evidence="1" type="ORF">LNP81_09515</name>
</gene>
<dbReference type="Proteomes" id="UP001430679">
    <property type="component" value="Unassembled WGS sequence"/>
</dbReference>
<accession>A0ABS8MCT9</accession>
<evidence type="ECO:0000313" key="2">
    <source>
        <dbReference type="Proteomes" id="UP001430679"/>
    </source>
</evidence>
<dbReference type="EMBL" id="JAJJMM010000001">
    <property type="protein sequence ID" value="MCC9063233.1"/>
    <property type="molecule type" value="Genomic_DNA"/>
</dbReference>
<evidence type="ECO:0008006" key="3">
    <source>
        <dbReference type="Google" id="ProtNLM"/>
    </source>
</evidence>
<evidence type="ECO:0000313" key="1">
    <source>
        <dbReference type="EMBL" id="MCC9063233.1"/>
    </source>
</evidence>
<reference evidence="1" key="1">
    <citation type="submission" date="2021-11" db="EMBL/GenBank/DDBJ databases">
        <title>Description of novel Flavobacterium species.</title>
        <authorList>
            <person name="Saticioglu I.B."/>
            <person name="Ay H."/>
            <person name="Altun S."/>
            <person name="Duman M."/>
        </authorList>
    </citation>
    <scope>NUCLEOTIDE SEQUENCE</scope>
    <source>
        <strain evidence="1">F-30</strain>
    </source>
</reference>
<dbReference type="RefSeq" id="WP_230035321.1">
    <property type="nucleotide sequence ID" value="NZ_JAJJMM010000001.1"/>
</dbReference>
<keyword evidence="2" id="KW-1185">Reference proteome</keyword>